<feature type="region of interest" description="Disordered" evidence="1">
    <location>
        <begin position="298"/>
        <end position="337"/>
    </location>
</feature>
<accession>A0A5J4V4T2</accession>
<reference evidence="2 3" key="1">
    <citation type="submission" date="2019-03" db="EMBL/GenBank/DDBJ databases">
        <title>Single cell metagenomics reveals metabolic interactions within the superorganism composed of flagellate Streblomastix strix and complex community of Bacteroidetes bacteria on its surface.</title>
        <authorList>
            <person name="Treitli S.C."/>
            <person name="Kolisko M."/>
            <person name="Husnik F."/>
            <person name="Keeling P."/>
            <person name="Hampl V."/>
        </authorList>
    </citation>
    <scope>NUCLEOTIDE SEQUENCE [LARGE SCALE GENOMIC DNA]</scope>
    <source>
        <strain evidence="2">ST1C</strain>
    </source>
</reference>
<dbReference type="Proteomes" id="UP000324800">
    <property type="component" value="Unassembled WGS sequence"/>
</dbReference>
<evidence type="ECO:0000313" key="2">
    <source>
        <dbReference type="EMBL" id="KAA6377392.1"/>
    </source>
</evidence>
<proteinExistence type="predicted"/>
<feature type="region of interest" description="Disordered" evidence="1">
    <location>
        <begin position="234"/>
        <end position="257"/>
    </location>
</feature>
<name>A0A5J4V4T2_9EUKA</name>
<organism evidence="2 3">
    <name type="scientific">Streblomastix strix</name>
    <dbReference type="NCBI Taxonomy" id="222440"/>
    <lineage>
        <taxon>Eukaryota</taxon>
        <taxon>Metamonada</taxon>
        <taxon>Preaxostyla</taxon>
        <taxon>Oxymonadida</taxon>
        <taxon>Streblomastigidae</taxon>
        <taxon>Streblomastix</taxon>
    </lineage>
</organism>
<evidence type="ECO:0000313" key="3">
    <source>
        <dbReference type="Proteomes" id="UP000324800"/>
    </source>
</evidence>
<dbReference type="AlphaFoldDB" id="A0A5J4V4T2"/>
<evidence type="ECO:0000256" key="1">
    <source>
        <dbReference type="SAM" id="MobiDB-lite"/>
    </source>
</evidence>
<sequence>MVNSNNNLQQHWIVPQEQQEQQIEINQENAQIVDEQQEEFSDGNMQVDVANNQEQEQHGYYWQLQGIDREIFLGQNDGNAIGAQQQQHQQPVIHIKLHIIQGYIPIVRAIADINNRIQTDADAVRYMRMIGMLQPRFICKNNHSVNFVDPNTEAHTQTIEGTWAHLRRMLPPFGAGRHLLSIYLLEFLFRRRTGRDITLFHQELGRLNNRRFQEIEADWGELIDEEREIIRHEEQNSDTNEENEELQANAHDQQQRNQPEQLLRNLANLLGVRQLFPENHQINDQFVGAPAQQYGITLKNGAEKRGQKEKVESMAKASQKKEGREKKEGRGKKKGNH</sequence>
<feature type="compositionally biased region" description="Basic and acidic residues" evidence="1">
    <location>
        <begin position="301"/>
        <end position="328"/>
    </location>
</feature>
<protein>
    <submittedName>
        <fullName evidence="2">Uncharacterized protein</fullName>
    </submittedName>
</protein>
<dbReference type="EMBL" id="SNRW01009857">
    <property type="protein sequence ID" value="KAA6377392.1"/>
    <property type="molecule type" value="Genomic_DNA"/>
</dbReference>
<gene>
    <name evidence="2" type="ORF">EZS28_027081</name>
</gene>
<dbReference type="OrthoDB" id="10052789at2759"/>
<comment type="caution">
    <text evidence="2">The sequence shown here is derived from an EMBL/GenBank/DDBJ whole genome shotgun (WGS) entry which is preliminary data.</text>
</comment>